<keyword evidence="2" id="KW-1003">Cell membrane</keyword>
<sequence>MPRRLGPARPASVPDVHPSAPGPSLARRLRTRDAVAVGLGSMLGAGVFAAYGPAAAAAGPGLLLSLLLAGLVALCGATASAQLAARYPTSGGTYVYARERLGHWPGFVAGWGFVVGKTSSLAAMALTVGAYAAPGRERPVALLAVAVAVALGYRGVTRTAAAARVLVVVVLLCLGVAVAAALTGPRTAVAVPWAGVPGGGWYGTLQAAGLLFFAFAGFARVATMGEEVRDPARTVPRAVLLSLGAATLVYAVVGLVLLATLGVAGTAASSAPLADAVAAGRWPWAGAVVRVGAVAASAGALLALLAGVSRTTLAMAREGDLPRWLAGVHPVHRVPHRAELVVGAVVLLVVAVGDVRGAIGFSSAGVLVYYLLANLSALGQPAAERRFPRLLQVVGVLACTALVLTLPPGSVAAGAAVLLVGVAYRLLRLRREARRAATGRA</sequence>
<evidence type="ECO:0000256" key="1">
    <source>
        <dbReference type="ARBA" id="ARBA00004651"/>
    </source>
</evidence>
<keyword evidence="5 7" id="KW-0472">Membrane</keyword>
<evidence type="ECO:0000313" key="9">
    <source>
        <dbReference type="Proteomes" id="UP001595685"/>
    </source>
</evidence>
<evidence type="ECO:0000256" key="5">
    <source>
        <dbReference type="ARBA" id="ARBA00023136"/>
    </source>
</evidence>
<gene>
    <name evidence="8" type="ORF">ACFOLH_06675</name>
</gene>
<dbReference type="Gene3D" id="1.20.1740.10">
    <property type="entry name" value="Amino acid/polyamine transporter I"/>
    <property type="match status" value="1"/>
</dbReference>
<keyword evidence="3 7" id="KW-0812">Transmembrane</keyword>
<feature type="transmembrane region" description="Helical" evidence="7">
    <location>
        <begin position="139"/>
        <end position="156"/>
    </location>
</feature>
<feature type="transmembrane region" description="Helical" evidence="7">
    <location>
        <begin position="201"/>
        <end position="219"/>
    </location>
</feature>
<dbReference type="Pfam" id="PF13520">
    <property type="entry name" value="AA_permease_2"/>
    <property type="match status" value="1"/>
</dbReference>
<proteinExistence type="predicted"/>
<dbReference type="RefSeq" id="WP_376983868.1">
    <property type="nucleotide sequence ID" value="NZ_JBBEOI010000320.1"/>
</dbReference>
<feature type="transmembrane region" description="Helical" evidence="7">
    <location>
        <begin position="239"/>
        <end position="264"/>
    </location>
</feature>
<dbReference type="PIRSF" id="PIRSF006060">
    <property type="entry name" value="AA_transporter"/>
    <property type="match status" value="1"/>
</dbReference>
<dbReference type="PANTHER" id="PTHR42770">
    <property type="entry name" value="AMINO ACID TRANSPORTER-RELATED"/>
    <property type="match status" value="1"/>
</dbReference>
<dbReference type="PANTHER" id="PTHR42770:SF7">
    <property type="entry name" value="MEMBRANE PROTEIN"/>
    <property type="match status" value="1"/>
</dbReference>
<feature type="transmembrane region" description="Helical" evidence="7">
    <location>
        <begin position="358"/>
        <end position="375"/>
    </location>
</feature>
<dbReference type="EMBL" id="JBHRWW010000003">
    <property type="protein sequence ID" value="MFC3688024.1"/>
    <property type="molecule type" value="Genomic_DNA"/>
</dbReference>
<feature type="transmembrane region" description="Helical" evidence="7">
    <location>
        <begin position="163"/>
        <end position="181"/>
    </location>
</feature>
<feature type="transmembrane region" description="Helical" evidence="7">
    <location>
        <begin position="410"/>
        <end position="427"/>
    </location>
</feature>
<accession>A0ABV7WF69</accession>
<keyword evidence="9" id="KW-1185">Reference proteome</keyword>
<comment type="subcellular location">
    <subcellularLocation>
        <location evidence="1">Cell membrane</location>
        <topology evidence="1">Multi-pass membrane protein</topology>
    </subcellularLocation>
</comment>
<dbReference type="Proteomes" id="UP001595685">
    <property type="component" value="Unassembled WGS sequence"/>
</dbReference>
<feature type="transmembrane region" description="Helical" evidence="7">
    <location>
        <begin position="34"/>
        <end position="56"/>
    </location>
</feature>
<feature type="transmembrane region" description="Helical" evidence="7">
    <location>
        <begin position="284"/>
        <end position="313"/>
    </location>
</feature>
<evidence type="ECO:0000256" key="2">
    <source>
        <dbReference type="ARBA" id="ARBA00022475"/>
    </source>
</evidence>
<organism evidence="8 9">
    <name type="scientific">Aquipuribacter hungaricus</name>
    <dbReference type="NCBI Taxonomy" id="545624"/>
    <lineage>
        <taxon>Bacteria</taxon>
        <taxon>Bacillati</taxon>
        <taxon>Actinomycetota</taxon>
        <taxon>Actinomycetes</taxon>
        <taxon>Micrococcales</taxon>
        <taxon>Intrasporangiaceae</taxon>
        <taxon>Aquipuribacter</taxon>
    </lineage>
</organism>
<evidence type="ECO:0000256" key="4">
    <source>
        <dbReference type="ARBA" id="ARBA00022989"/>
    </source>
</evidence>
<comment type="caution">
    <text evidence="8">The sequence shown here is derived from an EMBL/GenBank/DDBJ whole genome shotgun (WGS) entry which is preliminary data.</text>
</comment>
<evidence type="ECO:0000256" key="7">
    <source>
        <dbReference type="SAM" id="Phobius"/>
    </source>
</evidence>
<evidence type="ECO:0000256" key="3">
    <source>
        <dbReference type="ARBA" id="ARBA00022692"/>
    </source>
</evidence>
<evidence type="ECO:0000256" key="6">
    <source>
        <dbReference type="SAM" id="MobiDB-lite"/>
    </source>
</evidence>
<feature type="transmembrane region" description="Helical" evidence="7">
    <location>
        <begin position="106"/>
        <end position="133"/>
    </location>
</feature>
<feature type="region of interest" description="Disordered" evidence="6">
    <location>
        <begin position="1"/>
        <end position="24"/>
    </location>
</feature>
<feature type="transmembrane region" description="Helical" evidence="7">
    <location>
        <begin position="62"/>
        <end position="85"/>
    </location>
</feature>
<dbReference type="InterPro" id="IPR050367">
    <property type="entry name" value="APC_superfamily"/>
</dbReference>
<name>A0ABV7WF69_9MICO</name>
<protein>
    <submittedName>
        <fullName evidence="8">APC family permease</fullName>
    </submittedName>
</protein>
<evidence type="ECO:0000313" key="8">
    <source>
        <dbReference type="EMBL" id="MFC3688024.1"/>
    </source>
</evidence>
<keyword evidence="4 7" id="KW-1133">Transmembrane helix</keyword>
<reference evidence="9" key="1">
    <citation type="journal article" date="2019" name="Int. J. Syst. Evol. Microbiol.">
        <title>The Global Catalogue of Microorganisms (GCM) 10K type strain sequencing project: providing services to taxonomists for standard genome sequencing and annotation.</title>
        <authorList>
            <consortium name="The Broad Institute Genomics Platform"/>
            <consortium name="The Broad Institute Genome Sequencing Center for Infectious Disease"/>
            <person name="Wu L."/>
            <person name="Ma J."/>
        </authorList>
    </citation>
    <scope>NUCLEOTIDE SEQUENCE [LARGE SCALE GENOMIC DNA]</scope>
    <source>
        <strain evidence="9">NCAIM B.02333</strain>
    </source>
</reference>
<dbReference type="InterPro" id="IPR002293">
    <property type="entry name" value="AA/rel_permease1"/>
</dbReference>